<proteinExistence type="predicted"/>
<dbReference type="Proteomes" id="UP000298138">
    <property type="component" value="Unassembled WGS sequence"/>
</dbReference>
<evidence type="ECO:0000313" key="2">
    <source>
        <dbReference type="Proteomes" id="UP000298138"/>
    </source>
</evidence>
<gene>
    <name evidence="1" type="ORF">EX30DRAFT_219702</name>
</gene>
<reference evidence="1 2" key="1">
    <citation type="submission" date="2019-04" db="EMBL/GenBank/DDBJ databases">
        <title>Comparative genomics and transcriptomics to analyze fruiting body development in filamentous ascomycetes.</title>
        <authorList>
            <consortium name="DOE Joint Genome Institute"/>
            <person name="Lutkenhaus R."/>
            <person name="Traeger S."/>
            <person name="Breuer J."/>
            <person name="Kuo A."/>
            <person name="Lipzen A."/>
            <person name="Pangilinan J."/>
            <person name="Dilworth D."/>
            <person name="Sandor L."/>
            <person name="Poggeler S."/>
            <person name="Barry K."/>
            <person name="Grigoriev I.V."/>
            <person name="Nowrousian M."/>
        </authorList>
    </citation>
    <scope>NUCLEOTIDE SEQUENCE [LARGE SCALE GENOMIC DNA]</scope>
    <source>
        <strain evidence="1 2">CBS 389.68</strain>
    </source>
</reference>
<organism evidence="1 2">
    <name type="scientific">Ascodesmis nigricans</name>
    <dbReference type="NCBI Taxonomy" id="341454"/>
    <lineage>
        <taxon>Eukaryota</taxon>
        <taxon>Fungi</taxon>
        <taxon>Dikarya</taxon>
        <taxon>Ascomycota</taxon>
        <taxon>Pezizomycotina</taxon>
        <taxon>Pezizomycetes</taxon>
        <taxon>Pezizales</taxon>
        <taxon>Ascodesmidaceae</taxon>
        <taxon>Ascodesmis</taxon>
    </lineage>
</organism>
<accession>A0A4S2N051</accession>
<name>A0A4S2N051_9PEZI</name>
<dbReference type="AlphaFoldDB" id="A0A4S2N051"/>
<protein>
    <submittedName>
        <fullName evidence="1">Uncharacterized protein</fullName>
    </submittedName>
</protein>
<evidence type="ECO:0000313" key="1">
    <source>
        <dbReference type="EMBL" id="TGZ82244.1"/>
    </source>
</evidence>
<keyword evidence="2" id="KW-1185">Reference proteome</keyword>
<dbReference type="EMBL" id="ML220116">
    <property type="protein sequence ID" value="TGZ82244.1"/>
    <property type="molecule type" value="Genomic_DNA"/>
</dbReference>
<dbReference type="InParanoid" id="A0A4S2N051"/>
<sequence>MWLVPSHPVGARSLVIITVVTSLHFTPASGLSRGCRVLYYVHVFFSAASFRNRSPAARGWRCPNCRCLETTTR</sequence>